<dbReference type="EMBL" id="AWWV01010840">
    <property type="protein sequence ID" value="OMO76892.1"/>
    <property type="molecule type" value="Genomic_DNA"/>
</dbReference>
<name>A0A1R3I2T5_COCAP</name>
<comment type="caution">
    <text evidence="1">The sequence shown here is derived from an EMBL/GenBank/DDBJ whole genome shotgun (WGS) entry which is preliminary data.</text>
</comment>
<keyword evidence="2" id="KW-1185">Reference proteome</keyword>
<dbReference type="AlphaFoldDB" id="A0A1R3I2T5"/>
<evidence type="ECO:0000313" key="2">
    <source>
        <dbReference type="Proteomes" id="UP000188268"/>
    </source>
</evidence>
<protein>
    <submittedName>
        <fullName evidence="1">Uncharacterized protein</fullName>
    </submittedName>
</protein>
<proteinExistence type="predicted"/>
<evidence type="ECO:0000313" key="1">
    <source>
        <dbReference type="EMBL" id="OMO76892.1"/>
    </source>
</evidence>
<sequence length="19" mass="2044">MESLKPHTNANATETVDDA</sequence>
<organism evidence="1 2">
    <name type="scientific">Corchorus capsularis</name>
    <name type="common">Jute</name>
    <dbReference type="NCBI Taxonomy" id="210143"/>
    <lineage>
        <taxon>Eukaryota</taxon>
        <taxon>Viridiplantae</taxon>
        <taxon>Streptophyta</taxon>
        <taxon>Embryophyta</taxon>
        <taxon>Tracheophyta</taxon>
        <taxon>Spermatophyta</taxon>
        <taxon>Magnoliopsida</taxon>
        <taxon>eudicotyledons</taxon>
        <taxon>Gunneridae</taxon>
        <taxon>Pentapetalae</taxon>
        <taxon>rosids</taxon>
        <taxon>malvids</taxon>
        <taxon>Malvales</taxon>
        <taxon>Malvaceae</taxon>
        <taxon>Grewioideae</taxon>
        <taxon>Apeibeae</taxon>
        <taxon>Corchorus</taxon>
    </lineage>
</organism>
<reference evidence="1 2" key="1">
    <citation type="submission" date="2013-09" db="EMBL/GenBank/DDBJ databases">
        <title>Corchorus capsularis genome sequencing.</title>
        <authorList>
            <person name="Alam M."/>
            <person name="Haque M.S."/>
            <person name="Islam M.S."/>
            <person name="Emdad E.M."/>
            <person name="Islam M.M."/>
            <person name="Ahmed B."/>
            <person name="Halim A."/>
            <person name="Hossen Q.M.M."/>
            <person name="Hossain M.Z."/>
            <person name="Ahmed R."/>
            <person name="Khan M.M."/>
            <person name="Islam R."/>
            <person name="Rashid M.M."/>
            <person name="Khan S.A."/>
            <person name="Rahman M.S."/>
            <person name="Alam M."/>
        </authorList>
    </citation>
    <scope>NUCLEOTIDE SEQUENCE [LARGE SCALE GENOMIC DNA]</scope>
    <source>
        <strain evidence="2">cv. CVL-1</strain>
        <tissue evidence="1">Whole seedling</tissue>
    </source>
</reference>
<accession>A0A1R3I2T5</accession>
<gene>
    <name evidence="1" type="ORF">CCACVL1_15351</name>
</gene>
<dbReference type="Proteomes" id="UP000188268">
    <property type="component" value="Unassembled WGS sequence"/>
</dbReference>